<dbReference type="PANTHER" id="PTHR35446:SF2">
    <property type="entry name" value="CARBOXYMUCONOLACTONE DECARBOXYLASE-LIKE DOMAIN-CONTAINING PROTEIN"/>
    <property type="match status" value="1"/>
</dbReference>
<dbReference type="Gene3D" id="1.20.1290.10">
    <property type="entry name" value="AhpD-like"/>
    <property type="match status" value="1"/>
</dbReference>
<feature type="domain" description="Carboxymuconolactone decarboxylase-like" evidence="1">
    <location>
        <begin position="26"/>
        <end position="104"/>
    </location>
</feature>
<evidence type="ECO:0000313" key="3">
    <source>
        <dbReference type="Proteomes" id="UP000321907"/>
    </source>
</evidence>
<dbReference type="GO" id="GO:0051920">
    <property type="term" value="F:peroxiredoxin activity"/>
    <property type="evidence" value="ECO:0007669"/>
    <property type="project" value="InterPro"/>
</dbReference>
<keyword evidence="3" id="KW-1185">Reference proteome</keyword>
<dbReference type="InterPro" id="IPR003779">
    <property type="entry name" value="CMD-like"/>
</dbReference>
<reference evidence="2 3" key="1">
    <citation type="submission" date="2019-08" db="EMBL/GenBank/DDBJ databases">
        <title>Lewinella sp. strain SSH13 Genome sequencing and assembly.</title>
        <authorList>
            <person name="Kim I."/>
        </authorList>
    </citation>
    <scope>NUCLEOTIDE SEQUENCE [LARGE SCALE GENOMIC DNA]</scope>
    <source>
        <strain evidence="2 3">SSH13</strain>
    </source>
</reference>
<protein>
    <submittedName>
        <fullName evidence="2">Peroxidase</fullName>
    </submittedName>
</protein>
<dbReference type="InterPro" id="IPR029032">
    <property type="entry name" value="AhpD-like"/>
</dbReference>
<dbReference type="Pfam" id="PF02627">
    <property type="entry name" value="CMD"/>
    <property type="match status" value="1"/>
</dbReference>
<dbReference type="OrthoDB" id="9808310at2"/>
<dbReference type="InterPro" id="IPR004675">
    <property type="entry name" value="AhpD_core"/>
</dbReference>
<evidence type="ECO:0000313" key="2">
    <source>
        <dbReference type="EMBL" id="TXF89812.1"/>
    </source>
</evidence>
<dbReference type="PANTHER" id="PTHR35446">
    <property type="entry name" value="SI:CH211-175M2.5"/>
    <property type="match status" value="1"/>
</dbReference>
<sequence length="195" mass="22327">MPFFSYLDEYSDITDITFRDRKRFASLDKFSHQILRGKSSLSVSQREIIAAYVSGLNECNFCQGIHTEVAKNFGIDERLIVDLITNIDQADVSPEFLQLLKYIKKLTLSPSKIVEEDAQAVFAAGWSEKGLQDAICVGALFNFYNRLLDGHGIKGDKNMYELGAVHLTKRGYSVPWFIRYIRKFIRESRVKKLKG</sequence>
<organism evidence="2 3">
    <name type="scientific">Neolewinella aurantiaca</name>
    <dbReference type="NCBI Taxonomy" id="2602767"/>
    <lineage>
        <taxon>Bacteria</taxon>
        <taxon>Pseudomonadati</taxon>
        <taxon>Bacteroidota</taxon>
        <taxon>Saprospiria</taxon>
        <taxon>Saprospirales</taxon>
        <taxon>Lewinellaceae</taxon>
        <taxon>Neolewinella</taxon>
    </lineage>
</organism>
<dbReference type="RefSeq" id="WP_147930405.1">
    <property type="nucleotide sequence ID" value="NZ_VOXD01000011.1"/>
</dbReference>
<dbReference type="NCBIfam" id="TIGR00778">
    <property type="entry name" value="ahpD_dom"/>
    <property type="match status" value="1"/>
</dbReference>
<accession>A0A5C7FU50</accession>
<proteinExistence type="predicted"/>
<gene>
    <name evidence="2" type="ORF">FUA23_08995</name>
</gene>
<comment type="caution">
    <text evidence="2">The sequence shown here is derived from an EMBL/GenBank/DDBJ whole genome shotgun (WGS) entry which is preliminary data.</text>
</comment>
<keyword evidence="2" id="KW-0560">Oxidoreductase</keyword>
<dbReference type="AlphaFoldDB" id="A0A5C7FU50"/>
<dbReference type="Proteomes" id="UP000321907">
    <property type="component" value="Unassembled WGS sequence"/>
</dbReference>
<dbReference type="EMBL" id="VOXD01000011">
    <property type="protein sequence ID" value="TXF89812.1"/>
    <property type="molecule type" value="Genomic_DNA"/>
</dbReference>
<evidence type="ECO:0000259" key="1">
    <source>
        <dbReference type="Pfam" id="PF02627"/>
    </source>
</evidence>
<dbReference type="SUPFAM" id="SSF69118">
    <property type="entry name" value="AhpD-like"/>
    <property type="match status" value="1"/>
</dbReference>
<keyword evidence="2" id="KW-0575">Peroxidase</keyword>
<name>A0A5C7FU50_9BACT</name>